<dbReference type="GeneID" id="5478900"/>
<protein>
    <submittedName>
        <fullName evidence="2">Membrane protein, putative</fullName>
    </submittedName>
</protein>
<organism evidence="2 3">
    <name type="scientific">Babesia bovis</name>
    <dbReference type="NCBI Taxonomy" id="5865"/>
    <lineage>
        <taxon>Eukaryota</taxon>
        <taxon>Sar</taxon>
        <taxon>Alveolata</taxon>
        <taxon>Apicomplexa</taxon>
        <taxon>Aconoidasida</taxon>
        <taxon>Piroplasmida</taxon>
        <taxon>Babesiidae</taxon>
        <taxon>Babesia</taxon>
    </lineage>
</organism>
<evidence type="ECO:0000256" key="1">
    <source>
        <dbReference type="SAM" id="Phobius"/>
    </source>
</evidence>
<evidence type="ECO:0000313" key="3">
    <source>
        <dbReference type="Proteomes" id="UP000002173"/>
    </source>
</evidence>
<comment type="caution">
    <text evidence="2">The sequence shown here is derived from an EMBL/GenBank/DDBJ whole genome shotgun (WGS) entry which is preliminary data.</text>
</comment>
<dbReference type="RefSeq" id="XP_001610667.1">
    <property type="nucleotide sequence ID" value="XM_001610617.1"/>
</dbReference>
<keyword evidence="3" id="KW-1185">Reference proteome</keyword>
<dbReference type="eggNOG" id="ENOG502QWU3">
    <property type="taxonomic scope" value="Eukaryota"/>
</dbReference>
<keyword evidence="1" id="KW-1133">Transmembrane helix</keyword>
<feature type="transmembrane region" description="Helical" evidence="1">
    <location>
        <begin position="12"/>
        <end position="32"/>
    </location>
</feature>
<sequence>MAICRYTPEGTLRIIRLSLVWMTKFLILIIIWCSSIVECSRIGLQTFGLRGVKPLAALGGSGIKERTFQRRWKLSSDFLPHLDDSIRRELDALLKKECTNKNDTTNLTCNLYSEVERIKNILLPRNVEVYLTKYYSIKLIKHNSFLGDFIEWLFGTKEYITYTAWQYRPNILYKGGNLTLEIHYKIPINVQGGKEILFESIIVYNCDVTPGRYIEGTAIFNSGTIQLLTHPILPWKKIDVGTFSMLASSQPTVFM</sequence>
<name>A7ARC9_BABBO</name>
<proteinExistence type="predicted"/>
<dbReference type="VEuPathDB" id="PiroplasmaDB:BBOV_IV007420"/>
<dbReference type="AlphaFoldDB" id="A7ARC9"/>
<keyword evidence="1" id="KW-0472">Membrane</keyword>
<dbReference type="Proteomes" id="UP000002173">
    <property type="component" value="Unassembled WGS sequence"/>
</dbReference>
<gene>
    <name evidence="2" type="ORF">BBOV_IV007420</name>
</gene>
<dbReference type="InParanoid" id="A7ARC9"/>
<dbReference type="EMBL" id="AAXT01000002">
    <property type="protein sequence ID" value="EDO07099.1"/>
    <property type="molecule type" value="Genomic_DNA"/>
</dbReference>
<keyword evidence="1" id="KW-0812">Transmembrane</keyword>
<reference evidence="2 3" key="1">
    <citation type="journal article" date="2007" name="PLoS Pathog.">
        <title>Genome sequence of Babesia bovis and comparative analysis of apicomplexan hemoprotozoa.</title>
        <authorList>
            <person name="Brayton K.A."/>
            <person name="Lau A.O.T."/>
            <person name="Herndon D.R."/>
            <person name="Hannick L."/>
            <person name="Kappmeyer L.S."/>
            <person name="Berens S.J."/>
            <person name="Bidwell S.L."/>
            <person name="Brown W.C."/>
            <person name="Crabtree J."/>
            <person name="Fadrosh D."/>
            <person name="Feldblum T."/>
            <person name="Forberger H.A."/>
            <person name="Haas B.J."/>
            <person name="Howell J.M."/>
            <person name="Khouri H."/>
            <person name="Koo H."/>
            <person name="Mann D.J."/>
            <person name="Norimine J."/>
            <person name="Paulsen I.T."/>
            <person name="Radune D."/>
            <person name="Ren Q."/>
            <person name="Smith R.K. Jr."/>
            <person name="Suarez C.E."/>
            <person name="White O."/>
            <person name="Wortman J.R."/>
            <person name="Knowles D.P. Jr."/>
            <person name="McElwain T.F."/>
            <person name="Nene V.M."/>
        </authorList>
    </citation>
    <scope>NUCLEOTIDE SEQUENCE [LARGE SCALE GENOMIC DNA]</scope>
    <source>
        <strain evidence="2">T2Bo</strain>
    </source>
</reference>
<dbReference type="OMA" id="LEIHYKI"/>
<reference evidence="3" key="2">
    <citation type="journal article" date="2020" name="Data Brief">
        <title>Transcriptome dataset of Babesia bovis life stages within vertebrate and invertebrate hosts.</title>
        <authorList>
            <person name="Ueti M.W."/>
            <person name="Johnson W.C."/>
            <person name="Kappmeyer L.S."/>
            <person name="Herndon D.R."/>
            <person name="Mousel M.R."/>
            <person name="Reif K.E."/>
            <person name="Taus N.S."/>
            <person name="Ifeonu O.O."/>
            <person name="Silva J.C."/>
            <person name="Suarez C.E."/>
            <person name="Brayton K.A."/>
        </authorList>
    </citation>
    <scope>NUCLEOTIDE SEQUENCE [LARGE SCALE GENOMIC DNA]</scope>
</reference>
<evidence type="ECO:0000313" key="2">
    <source>
        <dbReference type="EMBL" id="EDO07099.1"/>
    </source>
</evidence>
<accession>A7ARC9</accession>
<reference evidence="3" key="3">
    <citation type="journal article" date="2021" name="Int. J. Parasitol.">
        <title>Comparative analysis of gene expression between Babesia bovis blood stages and kinetes allowed by improved genome annotation.</title>
        <authorList>
            <person name="Ueti M.W."/>
            <person name="Johnson W.C."/>
            <person name="Kappmeyer L.S."/>
            <person name="Herndon D.R."/>
            <person name="Mousel M.R."/>
            <person name="Reif K.E."/>
            <person name="Taus N.S."/>
            <person name="Ifeonu O.O."/>
            <person name="Silva J.C."/>
            <person name="Suarez C.E."/>
            <person name="Brayton K.A."/>
        </authorList>
    </citation>
    <scope>NUCLEOTIDE SEQUENCE [LARGE SCALE GENOMIC DNA]</scope>
</reference>
<dbReference type="KEGG" id="bbo:BBOV_IV007420"/>